<dbReference type="OrthoDB" id="4483095at2"/>
<sequence>MFQKSFSTLFRISVVAFLLGGLAIVLGQTVGLILGDGHIVTHVEELLASYAYGAAGIAGLLAFVLSYFHHGGEEDALGNEDSPARAAEHVG</sequence>
<protein>
    <submittedName>
        <fullName evidence="2">Uncharacterized protein</fullName>
    </submittedName>
</protein>
<proteinExistence type="predicted"/>
<keyword evidence="1" id="KW-1133">Transmembrane helix</keyword>
<keyword evidence="1" id="KW-0812">Transmembrane</keyword>
<evidence type="ECO:0000313" key="3">
    <source>
        <dbReference type="Proteomes" id="UP000183561"/>
    </source>
</evidence>
<keyword evidence="1" id="KW-0472">Membrane</keyword>
<evidence type="ECO:0000313" key="2">
    <source>
        <dbReference type="EMBL" id="SEC53395.1"/>
    </source>
</evidence>
<evidence type="ECO:0000256" key="1">
    <source>
        <dbReference type="SAM" id="Phobius"/>
    </source>
</evidence>
<dbReference type="RefSeq" id="WP_072939067.1">
    <property type="nucleotide sequence ID" value="NZ_FNSV01000005.1"/>
</dbReference>
<accession>A0A1H4TA96</accession>
<name>A0A1H4TA96_9NOCA</name>
<dbReference type="EMBL" id="FNSV01000005">
    <property type="protein sequence ID" value="SEC53395.1"/>
    <property type="molecule type" value="Genomic_DNA"/>
</dbReference>
<feature type="transmembrane region" description="Helical" evidence="1">
    <location>
        <begin position="47"/>
        <end position="68"/>
    </location>
</feature>
<reference evidence="3" key="1">
    <citation type="submission" date="2016-10" db="EMBL/GenBank/DDBJ databases">
        <authorList>
            <person name="Varghese N."/>
            <person name="Submissions S."/>
        </authorList>
    </citation>
    <scope>NUCLEOTIDE SEQUENCE [LARGE SCALE GENOMIC DNA]</scope>
    <source>
        <strain evidence="3">DSM 44498</strain>
    </source>
</reference>
<dbReference type="Proteomes" id="UP000183561">
    <property type="component" value="Unassembled WGS sequence"/>
</dbReference>
<gene>
    <name evidence="2" type="ORF">SAMN04490239_4445</name>
</gene>
<dbReference type="AlphaFoldDB" id="A0A1H4TA96"/>
<organism evidence="2 3">
    <name type="scientific">Rhodococcus koreensis</name>
    <dbReference type="NCBI Taxonomy" id="99653"/>
    <lineage>
        <taxon>Bacteria</taxon>
        <taxon>Bacillati</taxon>
        <taxon>Actinomycetota</taxon>
        <taxon>Actinomycetes</taxon>
        <taxon>Mycobacteriales</taxon>
        <taxon>Nocardiaceae</taxon>
        <taxon>Rhodococcus</taxon>
    </lineage>
</organism>
<keyword evidence="3" id="KW-1185">Reference proteome</keyword>
<feature type="transmembrane region" description="Helical" evidence="1">
    <location>
        <begin position="12"/>
        <end position="35"/>
    </location>
</feature>